<dbReference type="PANTHER" id="PTHR43473:SF2">
    <property type="entry name" value="MAGNESIUM-CHELATASE SUBUNIT CHLD, CHLOROPLASTIC"/>
    <property type="match status" value="1"/>
</dbReference>
<dbReference type="Pfam" id="PF13519">
    <property type="entry name" value="VWA_2"/>
    <property type="match status" value="1"/>
</dbReference>
<dbReference type="Gene3D" id="1.10.8.80">
    <property type="entry name" value="Magnesium chelatase subunit I, C-Terminal domain"/>
    <property type="match status" value="1"/>
</dbReference>
<keyword evidence="5 10" id="KW-0547">Nucleotide-binding</keyword>
<comment type="function">
    <text evidence="9 10">Involved in bacteriochlorophyll biosynthesis; introduces a magnesium ion into protoporphyrin IX to yield Mg-protoporphyrin IX.</text>
</comment>
<dbReference type="Gene3D" id="3.40.50.300">
    <property type="entry name" value="P-loop containing nucleotide triphosphate hydrolases"/>
    <property type="match status" value="1"/>
</dbReference>
<gene>
    <name evidence="13" type="primary">bchD</name>
    <name evidence="13" type="ORF">FGF66_01205</name>
</gene>
<dbReference type="NCBIfam" id="TIGR02031">
    <property type="entry name" value="BchD-ChlD"/>
    <property type="match status" value="1"/>
</dbReference>
<sequence length="621" mass="67255">MIAFTDIVGMDLAKQALMLLAVDPSLGGVVIPSTVGSGKSTLARAFSDILPEGTPFVELPLNVTEDRLIGGVDLEATLASGLRVVQHGVLSKAHKGVLYVDSLSLLDSSAVSHIMDAMSRGVVLVEREGLSEVHPADFMLVGTYDPSDGEVRMGLLDRIGIIVPFTPVNDYRARKQIVNIVMGTRDEEDTQDELRMLRGIIGAARELLHKVSMTNEQIKGLIQTAISLGVEGNRVDIFAIRAAIANAALSQRTEVDDEDLKLAMKLVLVPRATRMPEREPSPEEMAQEEPPPQEEEQPEQEGEDENAPPDETDSDADEEQEETPDMIEELMMDAIETDLPDNILNISLASKKKAKSGSRGEALNNKRGRFVRSQPGEIKSGKVALIPTLISAAPWQAARKAEQLKKGIKSTAALIIAKDDVKIKRFRDKSGTLFIFMVDASGSMALNRMRQAKGAVSSLLQNAYVHRDQVALISFRGKQAQVLLPPSQSVDRAKRELDVLPTGGGTPLASALLTGWETAKQARTKGITQIMFVMITDGRGNIPLGAAYDANATKAPKEELEKEVEALALSIQADGIASIVVDTQMNYLSRGEAPRLAQKLGGRYFYLPNAKAEQIVEAALS</sequence>
<dbReference type="EMBL" id="VDCH01000001">
    <property type="protein sequence ID" value="TNJ40400.1"/>
    <property type="molecule type" value="Genomic_DNA"/>
</dbReference>
<dbReference type="PANTHER" id="PTHR43473">
    <property type="entry name" value="MAGNESIUM-CHELATASE SUBUNIT CHLD, CHLOROPLASTIC"/>
    <property type="match status" value="1"/>
</dbReference>
<dbReference type="Pfam" id="PF01078">
    <property type="entry name" value="Mg_chelatase"/>
    <property type="match status" value="1"/>
</dbReference>
<evidence type="ECO:0000259" key="12">
    <source>
        <dbReference type="PROSITE" id="PS50234"/>
    </source>
</evidence>
<dbReference type="SMART" id="SM00327">
    <property type="entry name" value="VWA"/>
    <property type="match status" value="1"/>
</dbReference>
<feature type="compositionally biased region" description="Acidic residues" evidence="11">
    <location>
        <begin position="285"/>
        <end position="323"/>
    </location>
</feature>
<dbReference type="AlphaFoldDB" id="A0A5C4SA22"/>
<proteinExistence type="inferred from homology"/>
<dbReference type="GO" id="GO:0030494">
    <property type="term" value="P:bacteriochlorophyll biosynthetic process"/>
    <property type="evidence" value="ECO:0007669"/>
    <property type="project" value="UniProtKB-UniPathway"/>
</dbReference>
<dbReference type="GO" id="GO:0005524">
    <property type="term" value="F:ATP binding"/>
    <property type="evidence" value="ECO:0007669"/>
    <property type="project" value="UniProtKB-UniRule"/>
</dbReference>
<evidence type="ECO:0000256" key="6">
    <source>
        <dbReference type="ARBA" id="ARBA00022840"/>
    </source>
</evidence>
<comment type="similarity">
    <text evidence="2 10">Belongs to the Mg-chelatase subunits D/I family.</text>
</comment>
<evidence type="ECO:0000256" key="5">
    <source>
        <dbReference type="ARBA" id="ARBA00022741"/>
    </source>
</evidence>
<evidence type="ECO:0000256" key="1">
    <source>
        <dbReference type="ARBA" id="ARBA00004800"/>
    </source>
</evidence>
<evidence type="ECO:0000256" key="11">
    <source>
        <dbReference type="SAM" id="MobiDB-lite"/>
    </source>
</evidence>
<dbReference type="CDD" id="cd00009">
    <property type="entry name" value="AAA"/>
    <property type="match status" value="1"/>
</dbReference>
<comment type="caution">
    <text evidence="13">The sequence shown here is derived from an EMBL/GenBank/DDBJ whole genome shotgun (WGS) entry which is preliminary data.</text>
</comment>
<evidence type="ECO:0000313" key="13">
    <source>
        <dbReference type="EMBL" id="TNJ40400.1"/>
    </source>
</evidence>
<dbReference type="OrthoDB" id="9775079at2"/>
<dbReference type="GO" id="GO:0015979">
    <property type="term" value="P:photosynthesis"/>
    <property type="evidence" value="ECO:0007669"/>
    <property type="project" value="UniProtKB-UniRule"/>
</dbReference>
<reference evidence="13 14" key="1">
    <citation type="submission" date="2019-05" db="EMBL/GenBank/DDBJ databases">
        <title>Draft Whole-Genome sequence of the green sulfur bacterium Chlorobaculum thiosulfatiphilum DSM 249.</title>
        <authorList>
            <person name="Meyer T.E."/>
            <person name="Kyndt J.A."/>
        </authorList>
    </citation>
    <scope>NUCLEOTIDE SEQUENCE [LARGE SCALE GENOMIC DNA]</scope>
    <source>
        <strain evidence="13 14">DSM 249</strain>
    </source>
</reference>
<dbReference type="SUPFAM" id="SSF52540">
    <property type="entry name" value="P-loop containing nucleoside triphosphate hydrolases"/>
    <property type="match status" value="1"/>
</dbReference>
<dbReference type="InterPro" id="IPR003593">
    <property type="entry name" value="AAA+_ATPase"/>
</dbReference>
<dbReference type="EC" id="6.6.1.1" evidence="10"/>
<dbReference type="InterPro" id="IPR002035">
    <property type="entry name" value="VWF_A"/>
</dbReference>
<dbReference type="CDD" id="cd01451">
    <property type="entry name" value="vWA_Magnesium_chelatase"/>
    <property type="match status" value="1"/>
</dbReference>
<feature type="domain" description="VWFA" evidence="12">
    <location>
        <begin position="433"/>
        <end position="621"/>
    </location>
</feature>
<evidence type="ECO:0000256" key="2">
    <source>
        <dbReference type="ARBA" id="ARBA00005799"/>
    </source>
</evidence>
<dbReference type="Proteomes" id="UP000308271">
    <property type="component" value="Unassembled WGS sequence"/>
</dbReference>
<keyword evidence="7 10" id="KW-0149">Chlorophyll biosynthesis</keyword>
<dbReference type="InterPro" id="IPR027417">
    <property type="entry name" value="P-loop_NTPase"/>
</dbReference>
<dbReference type="InterPro" id="IPR041702">
    <property type="entry name" value="BchD/ChlD_VWA"/>
</dbReference>
<dbReference type="InterPro" id="IPR000523">
    <property type="entry name" value="Mg_chelatse_chII-like_cat_dom"/>
</dbReference>
<dbReference type="Gene3D" id="3.40.50.410">
    <property type="entry name" value="von Willebrand factor, type A domain"/>
    <property type="match status" value="1"/>
</dbReference>
<organism evidence="13 14">
    <name type="scientific">Chlorobaculum thiosulfatiphilum</name>
    <name type="common">Chlorobium limicola f.sp. thiosulfatophilum</name>
    <dbReference type="NCBI Taxonomy" id="115852"/>
    <lineage>
        <taxon>Bacteria</taxon>
        <taxon>Pseudomonadati</taxon>
        <taxon>Chlorobiota</taxon>
        <taxon>Chlorobiia</taxon>
        <taxon>Chlorobiales</taxon>
        <taxon>Chlorobiaceae</taxon>
        <taxon>Chlorobaculum</taxon>
    </lineage>
</organism>
<evidence type="ECO:0000256" key="9">
    <source>
        <dbReference type="ARBA" id="ARBA00053551"/>
    </source>
</evidence>
<keyword evidence="14" id="KW-1185">Reference proteome</keyword>
<keyword evidence="3 10" id="KW-0602">Photosynthesis</keyword>
<evidence type="ECO:0000256" key="8">
    <source>
        <dbReference type="ARBA" id="ARBA00048693"/>
    </source>
</evidence>
<dbReference type="UniPathway" id="UPA00669"/>
<keyword evidence="10" id="KW-0077">Bacteriochlorophyll biosynthesis</keyword>
<dbReference type="GO" id="GO:0016851">
    <property type="term" value="F:magnesium chelatase activity"/>
    <property type="evidence" value="ECO:0007669"/>
    <property type="project" value="UniProtKB-UniRule"/>
</dbReference>
<accession>A0A5C4SA22</accession>
<dbReference type="RefSeq" id="WP_139455870.1">
    <property type="nucleotide sequence ID" value="NZ_VDCH01000001.1"/>
</dbReference>
<keyword evidence="4 10" id="KW-0436">Ligase</keyword>
<dbReference type="PROSITE" id="PS50234">
    <property type="entry name" value="VWFA"/>
    <property type="match status" value="1"/>
</dbReference>
<evidence type="ECO:0000256" key="3">
    <source>
        <dbReference type="ARBA" id="ARBA00022531"/>
    </source>
</evidence>
<evidence type="ECO:0000256" key="7">
    <source>
        <dbReference type="ARBA" id="ARBA00023171"/>
    </source>
</evidence>
<protein>
    <recommendedName>
        <fullName evidence="10">Mg-protoporphyrin IX chelatase</fullName>
        <ecNumber evidence="10">6.6.1.1</ecNumber>
    </recommendedName>
</protein>
<feature type="region of interest" description="Disordered" evidence="11">
    <location>
        <begin position="273"/>
        <end position="323"/>
    </location>
</feature>
<evidence type="ECO:0000256" key="10">
    <source>
        <dbReference type="RuleBase" id="RU362087"/>
    </source>
</evidence>
<dbReference type="InterPro" id="IPR036465">
    <property type="entry name" value="vWFA_dom_sf"/>
</dbReference>
<evidence type="ECO:0000313" key="14">
    <source>
        <dbReference type="Proteomes" id="UP000308271"/>
    </source>
</evidence>
<comment type="catalytic activity">
    <reaction evidence="8 10">
        <text>protoporphyrin IX + Mg(2+) + ATP + H2O = Mg-protoporphyrin IX + ADP + phosphate + 3 H(+)</text>
        <dbReference type="Rhea" id="RHEA:13961"/>
        <dbReference type="ChEBI" id="CHEBI:15377"/>
        <dbReference type="ChEBI" id="CHEBI:15378"/>
        <dbReference type="ChEBI" id="CHEBI:18420"/>
        <dbReference type="ChEBI" id="CHEBI:30616"/>
        <dbReference type="ChEBI" id="CHEBI:43474"/>
        <dbReference type="ChEBI" id="CHEBI:57306"/>
        <dbReference type="ChEBI" id="CHEBI:60492"/>
        <dbReference type="ChEBI" id="CHEBI:456216"/>
        <dbReference type="EC" id="6.6.1.1"/>
    </reaction>
</comment>
<keyword evidence="6 10" id="KW-0067">ATP-binding</keyword>
<name>A0A5C4SA22_CHLTI</name>
<dbReference type="SMART" id="SM00382">
    <property type="entry name" value="AAA"/>
    <property type="match status" value="1"/>
</dbReference>
<evidence type="ECO:0000256" key="4">
    <source>
        <dbReference type="ARBA" id="ARBA00022598"/>
    </source>
</evidence>
<comment type="pathway">
    <text evidence="1 10">Porphyrin-containing compound metabolism; bacteriochlorophyll biosynthesis.</text>
</comment>
<dbReference type="SUPFAM" id="SSF53300">
    <property type="entry name" value="vWA-like"/>
    <property type="match status" value="1"/>
</dbReference>
<dbReference type="Pfam" id="PF17863">
    <property type="entry name" value="AAA_lid_2"/>
    <property type="match status" value="1"/>
</dbReference>
<dbReference type="InterPro" id="IPR041628">
    <property type="entry name" value="ChlI/MoxR_AAA_lid"/>
</dbReference>
<dbReference type="InterPro" id="IPR011776">
    <property type="entry name" value="Mg_chelatase_ATPase-dsu"/>
</dbReference>